<dbReference type="InParanoid" id="A0A409YMM5"/>
<sequence>MGKLYSNTLLVTFNNRIALRKVSLTSDNHYEAKRSDRLPVRSPNDFGSEVSTFRVTTETFDEKSAGFHSQGAVVSSPPEVKTS</sequence>
<reference evidence="1 2" key="1">
    <citation type="journal article" date="2018" name="Evol. Lett.">
        <title>Horizontal gene cluster transfer increased hallucinogenic mushroom diversity.</title>
        <authorList>
            <person name="Reynolds H.T."/>
            <person name="Vijayakumar V."/>
            <person name="Gluck-Thaler E."/>
            <person name="Korotkin H.B."/>
            <person name="Matheny P.B."/>
            <person name="Slot J.C."/>
        </authorList>
    </citation>
    <scope>NUCLEOTIDE SEQUENCE [LARGE SCALE GENOMIC DNA]</scope>
    <source>
        <strain evidence="1 2">SRW20</strain>
    </source>
</reference>
<comment type="caution">
    <text evidence="1">The sequence shown here is derived from an EMBL/GenBank/DDBJ whole genome shotgun (WGS) entry which is preliminary data.</text>
</comment>
<dbReference type="OrthoDB" id="3062404at2759"/>
<proteinExistence type="predicted"/>
<organism evidence="1 2">
    <name type="scientific">Gymnopilus dilepis</name>
    <dbReference type="NCBI Taxonomy" id="231916"/>
    <lineage>
        <taxon>Eukaryota</taxon>
        <taxon>Fungi</taxon>
        <taxon>Dikarya</taxon>
        <taxon>Basidiomycota</taxon>
        <taxon>Agaricomycotina</taxon>
        <taxon>Agaricomycetes</taxon>
        <taxon>Agaricomycetidae</taxon>
        <taxon>Agaricales</taxon>
        <taxon>Agaricineae</taxon>
        <taxon>Hymenogastraceae</taxon>
        <taxon>Gymnopilus</taxon>
    </lineage>
</organism>
<evidence type="ECO:0000313" key="1">
    <source>
        <dbReference type="EMBL" id="PPR04290.1"/>
    </source>
</evidence>
<keyword evidence="2" id="KW-1185">Reference proteome</keyword>
<name>A0A409YMM5_9AGAR</name>
<accession>A0A409YMM5</accession>
<dbReference type="AlphaFoldDB" id="A0A409YMM5"/>
<gene>
    <name evidence="1" type="ORF">CVT26_004077</name>
</gene>
<evidence type="ECO:0000313" key="2">
    <source>
        <dbReference type="Proteomes" id="UP000284706"/>
    </source>
</evidence>
<dbReference type="EMBL" id="NHYE01000643">
    <property type="protein sequence ID" value="PPR04290.1"/>
    <property type="molecule type" value="Genomic_DNA"/>
</dbReference>
<dbReference type="Proteomes" id="UP000284706">
    <property type="component" value="Unassembled WGS sequence"/>
</dbReference>
<protein>
    <submittedName>
        <fullName evidence="1">Uncharacterized protein</fullName>
    </submittedName>
</protein>